<protein>
    <recommendedName>
        <fullName evidence="11">Probable nicotinate-nucleotide adenylyltransferase</fullName>
        <ecNumber evidence="11">2.7.7.18</ecNumber>
    </recommendedName>
    <alternativeName>
        <fullName evidence="11">Deamido-NAD(+) diphosphorylase</fullName>
    </alternativeName>
    <alternativeName>
        <fullName evidence="11">Deamido-NAD(+) pyrophosphorylase</fullName>
    </alternativeName>
    <alternativeName>
        <fullName evidence="11">Nicotinate mononucleotide adenylyltransferase</fullName>
        <shortName evidence="11">NaMN adenylyltransferase</shortName>
    </alternativeName>
</protein>
<evidence type="ECO:0000256" key="1">
    <source>
        <dbReference type="ARBA" id="ARBA00002324"/>
    </source>
</evidence>
<dbReference type="OrthoDB" id="5295945at2"/>
<name>A0A318SMC7_9BURK</name>
<keyword evidence="5 11" id="KW-0808">Transferase</keyword>
<dbReference type="EMBL" id="QJTC01000001">
    <property type="protein sequence ID" value="PYE79788.1"/>
    <property type="molecule type" value="Genomic_DNA"/>
</dbReference>
<evidence type="ECO:0000256" key="8">
    <source>
        <dbReference type="ARBA" id="ARBA00022840"/>
    </source>
</evidence>
<dbReference type="InterPro" id="IPR014729">
    <property type="entry name" value="Rossmann-like_a/b/a_fold"/>
</dbReference>
<organism evidence="13 14">
    <name type="scientific">Xylophilus ampelinus</name>
    <dbReference type="NCBI Taxonomy" id="54067"/>
    <lineage>
        <taxon>Bacteria</taxon>
        <taxon>Pseudomonadati</taxon>
        <taxon>Pseudomonadota</taxon>
        <taxon>Betaproteobacteria</taxon>
        <taxon>Burkholderiales</taxon>
        <taxon>Xylophilus</taxon>
    </lineage>
</organism>
<dbReference type="GO" id="GO:0004515">
    <property type="term" value="F:nicotinate-nucleotide adenylyltransferase activity"/>
    <property type="evidence" value="ECO:0007669"/>
    <property type="project" value="UniProtKB-UniRule"/>
</dbReference>
<comment type="catalytic activity">
    <reaction evidence="10 11">
        <text>nicotinate beta-D-ribonucleotide + ATP + H(+) = deamido-NAD(+) + diphosphate</text>
        <dbReference type="Rhea" id="RHEA:22860"/>
        <dbReference type="ChEBI" id="CHEBI:15378"/>
        <dbReference type="ChEBI" id="CHEBI:30616"/>
        <dbReference type="ChEBI" id="CHEBI:33019"/>
        <dbReference type="ChEBI" id="CHEBI:57502"/>
        <dbReference type="ChEBI" id="CHEBI:58437"/>
        <dbReference type="EC" id="2.7.7.18"/>
    </reaction>
</comment>
<reference evidence="13 14" key="1">
    <citation type="submission" date="2018-06" db="EMBL/GenBank/DDBJ databases">
        <title>Genomic Encyclopedia of Type Strains, Phase III (KMG-III): the genomes of soil and plant-associated and newly described type strains.</title>
        <authorList>
            <person name="Whitman W."/>
        </authorList>
    </citation>
    <scope>NUCLEOTIDE SEQUENCE [LARGE SCALE GENOMIC DNA]</scope>
    <source>
        <strain evidence="13 14">CECT 7646</strain>
    </source>
</reference>
<proteinExistence type="inferred from homology"/>
<evidence type="ECO:0000256" key="9">
    <source>
        <dbReference type="ARBA" id="ARBA00023027"/>
    </source>
</evidence>
<comment type="caution">
    <text evidence="13">The sequence shown here is derived from an EMBL/GenBank/DDBJ whole genome shotgun (WGS) entry which is preliminary data.</text>
</comment>
<dbReference type="UniPathway" id="UPA00253">
    <property type="reaction ID" value="UER00332"/>
</dbReference>
<keyword evidence="9 11" id="KW-0520">NAD</keyword>
<evidence type="ECO:0000256" key="11">
    <source>
        <dbReference type="HAMAP-Rule" id="MF_00244"/>
    </source>
</evidence>
<keyword evidence="8 11" id="KW-0067">ATP-binding</keyword>
<evidence type="ECO:0000256" key="3">
    <source>
        <dbReference type="ARBA" id="ARBA00009014"/>
    </source>
</evidence>
<dbReference type="GO" id="GO:0005524">
    <property type="term" value="F:ATP binding"/>
    <property type="evidence" value="ECO:0007669"/>
    <property type="project" value="UniProtKB-KW"/>
</dbReference>
<gene>
    <name evidence="11" type="primary">nadD</name>
    <name evidence="13" type="ORF">DFQ15_101108</name>
</gene>
<dbReference type="PANTHER" id="PTHR39321:SF3">
    <property type="entry name" value="PHOSPHOPANTETHEINE ADENYLYLTRANSFERASE"/>
    <property type="match status" value="1"/>
</dbReference>
<dbReference type="EC" id="2.7.7.18" evidence="11"/>
<dbReference type="AlphaFoldDB" id="A0A318SMC7"/>
<evidence type="ECO:0000259" key="12">
    <source>
        <dbReference type="Pfam" id="PF01467"/>
    </source>
</evidence>
<evidence type="ECO:0000256" key="6">
    <source>
        <dbReference type="ARBA" id="ARBA00022695"/>
    </source>
</evidence>
<evidence type="ECO:0000256" key="7">
    <source>
        <dbReference type="ARBA" id="ARBA00022741"/>
    </source>
</evidence>
<evidence type="ECO:0000313" key="13">
    <source>
        <dbReference type="EMBL" id="PYE79788.1"/>
    </source>
</evidence>
<comment type="pathway">
    <text evidence="2 11">Cofactor biosynthesis; NAD(+) biosynthesis; deamido-NAD(+) from nicotinate D-ribonucleotide: step 1/1.</text>
</comment>
<dbReference type="HAMAP" id="MF_00244">
    <property type="entry name" value="NaMN_adenylyltr"/>
    <property type="match status" value="1"/>
</dbReference>
<dbReference type="RefSeq" id="WP_110464252.1">
    <property type="nucleotide sequence ID" value="NZ_JAMOFZ010000002.1"/>
</dbReference>
<comment type="function">
    <text evidence="1 11">Catalyzes the reversible adenylation of nicotinate mononucleotide (NaMN) to nicotinic acid adenine dinucleotide (NaAD).</text>
</comment>
<evidence type="ECO:0000313" key="14">
    <source>
        <dbReference type="Proteomes" id="UP000247540"/>
    </source>
</evidence>
<dbReference type="InterPro" id="IPR005248">
    <property type="entry name" value="NadD/NMNAT"/>
</dbReference>
<dbReference type="NCBIfam" id="NF000840">
    <property type="entry name" value="PRK00071.1-3"/>
    <property type="match status" value="1"/>
</dbReference>
<evidence type="ECO:0000256" key="5">
    <source>
        <dbReference type="ARBA" id="ARBA00022679"/>
    </source>
</evidence>
<evidence type="ECO:0000256" key="10">
    <source>
        <dbReference type="ARBA" id="ARBA00048721"/>
    </source>
</evidence>
<sequence>MFGGAFDPPHRAHVALARAAVSQLGLDCLHVFPTGHAWHKSRILSPAQDRLAMARAAFADEPQLVVDDREMRRPGPTYTADTLNELAAEHPGAALFLVMGADQASRLGAWHAWEEIVRIAIISIAGRPSSTSASDVFHAERLPGARIRQIALPAQDISATDIRQRVAEGRRIDLLVPPVVAGYIDRHHLYRTNR</sequence>
<dbReference type="Pfam" id="PF01467">
    <property type="entry name" value="CTP_transf_like"/>
    <property type="match status" value="1"/>
</dbReference>
<keyword evidence="6 11" id="KW-0548">Nucleotidyltransferase</keyword>
<dbReference type="Proteomes" id="UP000247540">
    <property type="component" value="Unassembled WGS sequence"/>
</dbReference>
<dbReference type="NCBIfam" id="TIGR00482">
    <property type="entry name" value="nicotinate (nicotinamide) nucleotide adenylyltransferase"/>
    <property type="match status" value="1"/>
</dbReference>
<dbReference type="GO" id="GO:0009435">
    <property type="term" value="P:NAD+ biosynthetic process"/>
    <property type="evidence" value="ECO:0007669"/>
    <property type="project" value="UniProtKB-UniRule"/>
</dbReference>
<dbReference type="Gene3D" id="3.40.50.620">
    <property type="entry name" value="HUPs"/>
    <property type="match status" value="1"/>
</dbReference>
<evidence type="ECO:0000256" key="4">
    <source>
        <dbReference type="ARBA" id="ARBA00022642"/>
    </source>
</evidence>
<dbReference type="PANTHER" id="PTHR39321">
    <property type="entry name" value="NICOTINATE-NUCLEOTIDE ADENYLYLTRANSFERASE-RELATED"/>
    <property type="match status" value="1"/>
</dbReference>
<accession>A0A318SMC7</accession>
<keyword evidence="4 11" id="KW-0662">Pyridine nucleotide biosynthesis</keyword>
<dbReference type="InterPro" id="IPR004821">
    <property type="entry name" value="Cyt_trans-like"/>
</dbReference>
<keyword evidence="14" id="KW-1185">Reference proteome</keyword>
<dbReference type="CDD" id="cd02165">
    <property type="entry name" value="NMNAT"/>
    <property type="match status" value="1"/>
</dbReference>
<dbReference type="SUPFAM" id="SSF52374">
    <property type="entry name" value="Nucleotidylyl transferase"/>
    <property type="match status" value="1"/>
</dbReference>
<comment type="similarity">
    <text evidence="3 11">Belongs to the NadD family.</text>
</comment>
<evidence type="ECO:0000256" key="2">
    <source>
        <dbReference type="ARBA" id="ARBA00005019"/>
    </source>
</evidence>
<keyword evidence="7 11" id="KW-0547">Nucleotide-binding</keyword>
<feature type="domain" description="Cytidyltransferase-like" evidence="12">
    <location>
        <begin position="1"/>
        <end position="165"/>
    </location>
</feature>